<dbReference type="GO" id="GO:0090071">
    <property type="term" value="P:negative regulation of ribosome biogenesis"/>
    <property type="evidence" value="ECO:0007669"/>
    <property type="project" value="UniProtKB-UniRule"/>
</dbReference>
<organism evidence="3 4">
    <name type="scientific">Pararhodospirillum oryzae</name>
    <dbReference type="NCBI Taxonomy" id="478448"/>
    <lineage>
        <taxon>Bacteria</taxon>
        <taxon>Pseudomonadati</taxon>
        <taxon>Pseudomonadota</taxon>
        <taxon>Alphaproteobacteria</taxon>
        <taxon>Rhodospirillales</taxon>
        <taxon>Rhodospirillaceae</taxon>
        <taxon>Pararhodospirillum</taxon>
    </lineage>
</organism>
<keyword evidence="2" id="KW-0810">Translation regulation</keyword>
<name>A0A512HA94_9PROT</name>
<dbReference type="GO" id="GO:0005737">
    <property type="term" value="C:cytoplasm"/>
    <property type="evidence" value="ECO:0007669"/>
    <property type="project" value="UniProtKB-SubCell"/>
</dbReference>
<keyword evidence="2" id="KW-0678">Repressor</keyword>
<comment type="subcellular location">
    <subcellularLocation>
        <location evidence="2">Cytoplasm</location>
    </subcellularLocation>
</comment>
<dbReference type="InterPro" id="IPR004394">
    <property type="entry name" value="Iojap/RsfS/C7orf30"/>
</dbReference>
<accession>A0A512HA94</accession>
<dbReference type="HAMAP" id="MF_01477">
    <property type="entry name" value="Iojap_RsfS"/>
    <property type="match status" value="1"/>
</dbReference>
<dbReference type="GO" id="GO:0043023">
    <property type="term" value="F:ribosomal large subunit binding"/>
    <property type="evidence" value="ECO:0007669"/>
    <property type="project" value="TreeGrafter"/>
</dbReference>
<dbReference type="GO" id="GO:0017148">
    <property type="term" value="P:negative regulation of translation"/>
    <property type="evidence" value="ECO:0007669"/>
    <property type="project" value="UniProtKB-UniRule"/>
</dbReference>
<reference evidence="3 4" key="1">
    <citation type="submission" date="2019-07" db="EMBL/GenBank/DDBJ databases">
        <title>Whole genome shotgun sequence of Rhodospirillum oryzae NBRC 107573.</title>
        <authorList>
            <person name="Hosoyama A."/>
            <person name="Uohara A."/>
            <person name="Ohji S."/>
            <person name="Ichikawa N."/>
        </authorList>
    </citation>
    <scope>NUCLEOTIDE SEQUENCE [LARGE SCALE GENOMIC DNA]</scope>
    <source>
        <strain evidence="3 4">NBRC 107573</strain>
    </source>
</reference>
<dbReference type="NCBIfam" id="TIGR00090">
    <property type="entry name" value="rsfS_iojap_ybeB"/>
    <property type="match status" value="1"/>
</dbReference>
<dbReference type="PANTHER" id="PTHR21043">
    <property type="entry name" value="IOJAP SUPERFAMILY ORTHOLOG"/>
    <property type="match status" value="1"/>
</dbReference>
<dbReference type="Gene3D" id="3.30.460.10">
    <property type="entry name" value="Beta Polymerase, domain 2"/>
    <property type="match status" value="1"/>
</dbReference>
<dbReference type="GO" id="GO:0042256">
    <property type="term" value="P:cytosolic ribosome assembly"/>
    <property type="evidence" value="ECO:0007669"/>
    <property type="project" value="UniProtKB-UniRule"/>
</dbReference>
<dbReference type="PANTHER" id="PTHR21043:SF0">
    <property type="entry name" value="MITOCHONDRIAL ASSEMBLY OF RIBOSOMAL LARGE SUBUNIT PROTEIN 1"/>
    <property type="match status" value="1"/>
</dbReference>
<dbReference type="SUPFAM" id="SSF81301">
    <property type="entry name" value="Nucleotidyltransferase"/>
    <property type="match status" value="1"/>
</dbReference>
<dbReference type="Proteomes" id="UP000321567">
    <property type="component" value="Unassembled WGS sequence"/>
</dbReference>
<comment type="similarity">
    <text evidence="1 2">Belongs to the Iojap/RsfS family.</text>
</comment>
<evidence type="ECO:0000313" key="4">
    <source>
        <dbReference type="Proteomes" id="UP000321567"/>
    </source>
</evidence>
<evidence type="ECO:0000256" key="2">
    <source>
        <dbReference type="HAMAP-Rule" id="MF_01477"/>
    </source>
</evidence>
<protein>
    <recommendedName>
        <fullName evidence="2">Ribosomal silencing factor RsfS</fullName>
    </recommendedName>
</protein>
<gene>
    <name evidence="2" type="primary">rsfS</name>
    <name evidence="3" type="ORF">ROR02_24930</name>
</gene>
<dbReference type="InterPro" id="IPR043519">
    <property type="entry name" value="NT_sf"/>
</dbReference>
<comment type="function">
    <text evidence="2">Functions as a ribosomal silencing factor. Interacts with ribosomal protein uL14 (rplN), blocking formation of intersubunit bridge B8. Prevents association of the 30S and 50S ribosomal subunits and the formation of functional ribosomes, thus repressing translation.</text>
</comment>
<dbReference type="OrthoDB" id="9793681at2"/>
<dbReference type="EMBL" id="BJZO01000074">
    <property type="protein sequence ID" value="GEO82362.1"/>
    <property type="molecule type" value="Genomic_DNA"/>
</dbReference>
<keyword evidence="2" id="KW-0963">Cytoplasm</keyword>
<proteinExistence type="inferred from homology"/>
<sequence>MAGLVEALLDEQKAESITVIDLAGKSSFADAMIVASGRSARHVGAMADHLAERLKAEGCPVSIEGLPQCDWVLLDAGDLIVHLFRPEVRAFYNLEKMWGVPCPPVPAPALAAAAGDGLTWSVSL</sequence>
<keyword evidence="4" id="KW-1185">Reference proteome</keyword>
<dbReference type="AlphaFoldDB" id="A0A512HA94"/>
<comment type="caution">
    <text evidence="3">The sequence shown here is derived from an EMBL/GenBank/DDBJ whole genome shotgun (WGS) entry which is preliminary data.</text>
</comment>
<dbReference type="RefSeq" id="WP_147164381.1">
    <property type="nucleotide sequence ID" value="NZ_BJZO01000074.1"/>
</dbReference>
<evidence type="ECO:0000313" key="3">
    <source>
        <dbReference type="EMBL" id="GEO82362.1"/>
    </source>
</evidence>
<dbReference type="Pfam" id="PF02410">
    <property type="entry name" value="RsfS"/>
    <property type="match status" value="1"/>
</dbReference>
<comment type="subunit">
    <text evidence="2">Interacts with ribosomal protein uL14 (rplN).</text>
</comment>
<evidence type="ECO:0000256" key="1">
    <source>
        <dbReference type="ARBA" id="ARBA00010574"/>
    </source>
</evidence>